<protein>
    <recommendedName>
        <fullName evidence="4">Transposase</fullName>
    </recommendedName>
</protein>
<proteinExistence type="predicted"/>
<feature type="compositionally biased region" description="Basic and acidic residues" evidence="1">
    <location>
        <begin position="78"/>
        <end position="90"/>
    </location>
</feature>
<sequence length="102" mass="10942">MQVAVKIALHPQKIVADFFSPSIAAECELGHDRYRKGLPDGGDAGGRRRNVPEPDFLPGARARPVSEAWAPPASGARDNGRHPGQRDSDTRPVGPALAPREQ</sequence>
<gene>
    <name evidence="2" type="ORF">Mam01_28010</name>
</gene>
<evidence type="ECO:0000256" key="1">
    <source>
        <dbReference type="SAM" id="MobiDB-lite"/>
    </source>
</evidence>
<comment type="caution">
    <text evidence="2">The sequence shown here is derived from an EMBL/GenBank/DDBJ whole genome shotgun (WGS) entry which is preliminary data.</text>
</comment>
<organism evidence="2 3">
    <name type="scientific">Microbispora amethystogenes</name>
    <dbReference type="NCBI Taxonomy" id="1427754"/>
    <lineage>
        <taxon>Bacteria</taxon>
        <taxon>Bacillati</taxon>
        <taxon>Actinomycetota</taxon>
        <taxon>Actinomycetes</taxon>
        <taxon>Streptosporangiales</taxon>
        <taxon>Streptosporangiaceae</taxon>
        <taxon>Microbispora</taxon>
    </lineage>
</organism>
<keyword evidence="3" id="KW-1185">Reference proteome</keyword>
<accession>A0ABQ4FCT5</accession>
<reference evidence="2 3" key="1">
    <citation type="submission" date="2021-01" db="EMBL/GenBank/DDBJ databases">
        <title>Whole genome shotgun sequence of Microbispora amethystogenes NBRC 101907.</title>
        <authorList>
            <person name="Komaki H."/>
            <person name="Tamura T."/>
        </authorList>
    </citation>
    <scope>NUCLEOTIDE SEQUENCE [LARGE SCALE GENOMIC DNA]</scope>
    <source>
        <strain evidence="2 3">NBRC 101907</strain>
    </source>
</reference>
<evidence type="ECO:0008006" key="4">
    <source>
        <dbReference type="Google" id="ProtNLM"/>
    </source>
</evidence>
<name>A0ABQ4FCT5_9ACTN</name>
<feature type="region of interest" description="Disordered" evidence="1">
    <location>
        <begin position="33"/>
        <end position="102"/>
    </location>
</feature>
<dbReference type="EMBL" id="BOOB01000018">
    <property type="protein sequence ID" value="GIH32637.1"/>
    <property type="molecule type" value="Genomic_DNA"/>
</dbReference>
<evidence type="ECO:0000313" key="3">
    <source>
        <dbReference type="Proteomes" id="UP000651728"/>
    </source>
</evidence>
<evidence type="ECO:0000313" key="2">
    <source>
        <dbReference type="EMBL" id="GIH32637.1"/>
    </source>
</evidence>
<dbReference type="Proteomes" id="UP000651728">
    <property type="component" value="Unassembled WGS sequence"/>
</dbReference>